<dbReference type="GO" id="GO:0005886">
    <property type="term" value="C:plasma membrane"/>
    <property type="evidence" value="ECO:0007669"/>
    <property type="project" value="UniProtKB-SubCell"/>
</dbReference>
<feature type="transmembrane region" description="Helical" evidence="7">
    <location>
        <begin position="245"/>
        <end position="261"/>
    </location>
</feature>
<dbReference type="InterPro" id="IPR005524">
    <property type="entry name" value="DUF318"/>
</dbReference>
<dbReference type="Pfam" id="PF03773">
    <property type="entry name" value="ArsP_1"/>
    <property type="match status" value="1"/>
</dbReference>
<feature type="transmembrane region" description="Helical" evidence="7">
    <location>
        <begin position="45"/>
        <end position="70"/>
    </location>
</feature>
<dbReference type="Proteomes" id="UP000233343">
    <property type="component" value="Unassembled WGS sequence"/>
</dbReference>
<keyword evidence="6 7" id="KW-0472">Membrane</keyword>
<evidence type="ECO:0000313" key="8">
    <source>
        <dbReference type="EMBL" id="PKG26399.1"/>
    </source>
</evidence>
<comment type="similarity">
    <text evidence="2">Belongs to the UPF0718 family.</text>
</comment>
<gene>
    <name evidence="8" type="ORF">CWS20_24160</name>
</gene>
<reference evidence="8 9" key="1">
    <citation type="journal article" date="2010" name="Int. J. Syst. Evol. Microbiol.">
        <title>Bacillus horneckiae sp. nov., isolated from a spacecraft-assembly clean room.</title>
        <authorList>
            <person name="Vaishampayan P."/>
            <person name="Probst A."/>
            <person name="Krishnamurthi S."/>
            <person name="Ghosh S."/>
            <person name="Osman S."/>
            <person name="McDowall A."/>
            <person name="Ruckmani A."/>
            <person name="Mayilraj S."/>
            <person name="Venkateswaran K."/>
        </authorList>
    </citation>
    <scope>NUCLEOTIDE SEQUENCE [LARGE SCALE GENOMIC DNA]</scope>
    <source>
        <strain evidence="9">1PO1SC</strain>
    </source>
</reference>
<evidence type="ECO:0000256" key="5">
    <source>
        <dbReference type="ARBA" id="ARBA00022989"/>
    </source>
</evidence>
<feature type="transmembrane region" description="Helical" evidence="7">
    <location>
        <begin position="212"/>
        <end position="233"/>
    </location>
</feature>
<evidence type="ECO:0000256" key="6">
    <source>
        <dbReference type="ARBA" id="ARBA00023136"/>
    </source>
</evidence>
<accession>A0A2N0ZA67</accession>
<evidence type="ECO:0000256" key="3">
    <source>
        <dbReference type="ARBA" id="ARBA00022475"/>
    </source>
</evidence>
<name>A0A2N0ZA67_9BACI</name>
<evidence type="ECO:0000256" key="2">
    <source>
        <dbReference type="ARBA" id="ARBA00006386"/>
    </source>
</evidence>
<dbReference type="AlphaFoldDB" id="A0A2N0ZA67"/>
<feature type="transmembrane region" description="Helical" evidence="7">
    <location>
        <begin position="268"/>
        <end position="288"/>
    </location>
</feature>
<dbReference type="RefSeq" id="WP_066198338.1">
    <property type="nucleotide sequence ID" value="NZ_JAFDQP010000004.1"/>
</dbReference>
<comment type="caution">
    <text evidence="8">The sequence shown here is derived from an EMBL/GenBank/DDBJ whole genome shotgun (WGS) entry which is preliminary data.</text>
</comment>
<evidence type="ECO:0000256" key="7">
    <source>
        <dbReference type="SAM" id="Phobius"/>
    </source>
</evidence>
<comment type="subcellular location">
    <subcellularLocation>
        <location evidence="1">Cell membrane</location>
        <topology evidence="1">Multi-pass membrane protein</topology>
    </subcellularLocation>
</comment>
<organism evidence="8 9">
    <name type="scientific">Cytobacillus horneckiae</name>
    <dbReference type="NCBI Taxonomy" id="549687"/>
    <lineage>
        <taxon>Bacteria</taxon>
        <taxon>Bacillati</taxon>
        <taxon>Bacillota</taxon>
        <taxon>Bacilli</taxon>
        <taxon>Bacillales</taxon>
        <taxon>Bacillaceae</taxon>
        <taxon>Cytobacillus</taxon>
    </lineage>
</organism>
<keyword evidence="9" id="KW-1185">Reference proteome</keyword>
<feature type="transmembrane region" description="Helical" evidence="7">
    <location>
        <begin position="153"/>
        <end position="174"/>
    </location>
</feature>
<feature type="transmembrane region" description="Helical" evidence="7">
    <location>
        <begin position="308"/>
        <end position="331"/>
    </location>
</feature>
<feature type="transmembrane region" description="Helical" evidence="7">
    <location>
        <begin position="6"/>
        <end position="24"/>
    </location>
</feature>
<proteinExistence type="inferred from homology"/>
<evidence type="ECO:0000313" key="9">
    <source>
        <dbReference type="Proteomes" id="UP000233343"/>
    </source>
</evidence>
<keyword evidence="5 7" id="KW-1133">Transmembrane helix</keyword>
<dbReference type="PANTHER" id="PTHR34184">
    <property type="entry name" value="UPF0718 PROTEIN YCGR"/>
    <property type="match status" value="1"/>
</dbReference>
<feature type="transmembrane region" description="Helical" evidence="7">
    <location>
        <begin position="124"/>
        <end position="147"/>
    </location>
</feature>
<evidence type="ECO:0000256" key="4">
    <source>
        <dbReference type="ARBA" id="ARBA00022692"/>
    </source>
</evidence>
<dbReference type="InterPro" id="IPR052923">
    <property type="entry name" value="UPF0718"/>
</dbReference>
<evidence type="ECO:0000256" key="1">
    <source>
        <dbReference type="ARBA" id="ARBA00004651"/>
    </source>
</evidence>
<feature type="transmembrane region" description="Helical" evidence="7">
    <location>
        <begin position="90"/>
        <end position="112"/>
    </location>
</feature>
<protein>
    <submittedName>
        <fullName evidence="8">Permease</fullName>
    </submittedName>
</protein>
<dbReference type="EMBL" id="PISD01000068">
    <property type="protein sequence ID" value="PKG26399.1"/>
    <property type="molecule type" value="Genomic_DNA"/>
</dbReference>
<keyword evidence="3" id="KW-1003">Cell membrane</keyword>
<keyword evidence="4 7" id="KW-0812">Transmembrane</keyword>
<sequence length="335" mass="37350">MSFSNNFKYLLLYVLFIWLIYIFLFGNEELLDSIGIVLKYESRSVFVIFLGIILEAFPFIILGVVFSSIIQEFVSEDMIRRLIPKNPITALFTALFVAILTPVCECAIIPVVRRLIQKGVPVHAGTAILVGAPILNFIVFSSTFYAFQGQPYIYIGRIVLCIVTVMIVGVVIYLKFSSVNILRTDKQISANLKAENRESKLKSIANHSINEFFLVGKYFMIGAFFASIAQIFINRYALAEATSQSVNGVVIMMGLAFLLSLCSEADAFVAASFQQFMSSVSLLAFLVYGPMIDLKNTLVMIASFKMKFVVYFIALVTIVVFVLSLLSGVYLRFGG</sequence>
<dbReference type="PANTHER" id="PTHR34184:SF4">
    <property type="entry name" value="UPF0718 PROTEIN YCGR"/>
    <property type="match status" value="1"/>
</dbReference>